<gene>
    <name evidence="2" type="ORF">ANME2D_01858</name>
</gene>
<keyword evidence="3" id="KW-1185">Reference proteome</keyword>
<dbReference type="EMBL" id="JMIY01000004">
    <property type="protein sequence ID" value="KCZ71803.1"/>
    <property type="molecule type" value="Genomic_DNA"/>
</dbReference>
<name>A0A062V5C6_9EURY</name>
<dbReference type="AlphaFoldDB" id="A0A062V5C6"/>
<dbReference type="Proteomes" id="UP000027153">
    <property type="component" value="Unassembled WGS sequence"/>
</dbReference>
<dbReference type="GO" id="GO:0016740">
    <property type="term" value="F:transferase activity"/>
    <property type="evidence" value="ECO:0007669"/>
    <property type="project" value="UniProtKB-KW"/>
</dbReference>
<dbReference type="Gene3D" id="3.90.550.10">
    <property type="entry name" value="Spore Coat Polysaccharide Biosynthesis Protein SpsA, Chain A"/>
    <property type="match status" value="1"/>
</dbReference>
<evidence type="ECO:0000259" key="1">
    <source>
        <dbReference type="Pfam" id="PF00535"/>
    </source>
</evidence>
<comment type="caution">
    <text evidence="2">The sequence shown here is derived from an EMBL/GenBank/DDBJ whole genome shotgun (WGS) entry which is preliminary data.</text>
</comment>
<dbReference type="PANTHER" id="PTHR10859">
    <property type="entry name" value="GLYCOSYL TRANSFERASE"/>
    <property type="match status" value="1"/>
</dbReference>
<feature type="domain" description="Glycosyltransferase 2-like" evidence="1">
    <location>
        <begin position="3"/>
        <end position="106"/>
    </location>
</feature>
<dbReference type="InterPro" id="IPR001173">
    <property type="entry name" value="Glyco_trans_2-like"/>
</dbReference>
<evidence type="ECO:0000313" key="3">
    <source>
        <dbReference type="Proteomes" id="UP000027153"/>
    </source>
</evidence>
<reference evidence="2 3" key="1">
    <citation type="journal article" date="2013" name="Nature">
        <title>Anaerobic oxidation of methane coupled to nitrate reduction in a novel archaeal lineage.</title>
        <authorList>
            <person name="Haroon M.F."/>
            <person name="Hu S."/>
            <person name="Shi Y."/>
            <person name="Imelfort M."/>
            <person name="Keller J."/>
            <person name="Hugenholtz P."/>
            <person name="Yuan Z."/>
            <person name="Tyson G.W."/>
        </authorList>
    </citation>
    <scope>NUCLEOTIDE SEQUENCE [LARGE SCALE GENOMIC DNA]</scope>
    <source>
        <strain evidence="2 3">ANME-2d</strain>
    </source>
</reference>
<dbReference type="Pfam" id="PF00535">
    <property type="entry name" value="Glycos_transf_2"/>
    <property type="match status" value="1"/>
</dbReference>
<dbReference type="InterPro" id="IPR029044">
    <property type="entry name" value="Nucleotide-diphossugar_trans"/>
</dbReference>
<proteinExistence type="predicted"/>
<dbReference type="SUPFAM" id="SSF53448">
    <property type="entry name" value="Nucleotide-diphospho-sugar transferases"/>
    <property type="match status" value="1"/>
</dbReference>
<dbReference type="PANTHER" id="PTHR10859:SF105">
    <property type="entry name" value="DOLICHYL-PHOSPHATE BETA-D-MANNOSYLTRANSFERASE"/>
    <property type="match status" value="1"/>
</dbReference>
<organism evidence="2 3">
    <name type="scientific">Candidatus Methanoperedens nitratireducens</name>
    <dbReference type="NCBI Taxonomy" id="1392998"/>
    <lineage>
        <taxon>Archaea</taxon>
        <taxon>Methanobacteriati</taxon>
        <taxon>Methanobacteriota</taxon>
        <taxon>Stenosarchaea group</taxon>
        <taxon>Methanomicrobia</taxon>
        <taxon>Methanosarcinales</taxon>
        <taxon>ANME-2 cluster</taxon>
        <taxon>Candidatus Methanoperedentaceae</taxon>
        <taxon>Candidatus Methanoperedens</taxon>
    </lineage>
</organism>
<protein>
    <submittedName>
        <fullName evidence="2">Glycosyl transferase family 2</fullName>
    </submittedName>
</protein>
<accession>A0A062V5C6</accession>
<keyword evidence="2" id="KW-0808">Transferase</keyword>
<dbReference type="GO" id="GO:0006487">
    <property type="term" value="P:protein N-linked glycosylation"/>
    <property type="evidence" value="ECO:0007669"/>
    <property type="project" value="TreeGrafter"/>
</dbReference>
<sequence>MHLHSQERQGRGRALDRAFRASKGEILGYIDVDLATDMKHLKELIQSIRDGYDVATGSRMLPQSNVERPFNRGFASRGFNFLTRLMLGSRLYDHQCGFKSFKRDSLLGLLDKVKDTHWFWDTELLVRAQRAGFSVREFPVEWRHGGTTKVDLKRDVIGMGSQIFRLWYEFLWD</sequence>
<evidence type="ECO:0000313" key="2">
    <source>
        <dbReference type="EMBL" id="KCZ71803.1"/>
    </source>
</evidence>